<evidence type="ECO:0000313" key="3">
    <source>
        <dbReference type="Proteomes" id="UP001549055"/>
    </source>
</evidence>
<organism evidence="2 3">
    <name type="scientific">Streptococcus gallinaceus</name>
    <dbReference type="NCBI Taxonomy" id="165758"/>
    <lineage>
        <taxon>Bacteria</taxon>
        <taxon>Bacillati</taxon>
        <taxon>Bacillota</taxon>
        <taxon>Bacilli</taxon>
        <taxon>Lactobacillales</taxon>
        <taxon>Streptococcaceae</taxon>
        <taxon>Streptococcus</taxon>
    </lineage>
</organism>
<feature type="transmembrane region" description="Helical" evidence="1">
    <location>
        <begin position="77"/>
        <end position="103"/>
    </location>
</feature>
<feature type="transmembrane region" description="Helical" evidence="1">
    <location>
        <begin position="6"/>
        <end position="21"/>
    </location>
</feature>
<accession>A0ABV2JML9</accession>
<proteinExistence type="predicted"/>
<keyword evidence="3" id="KW-1185">Reference proteome</keyword>
<protein>
    <submittedName>
        <fullName evidence="2">Uncharacterized protein</fullName>
    </submittedName>
</protein>
<keyword evidence="1" id="KW-0472">Membrane</keyword>
<keyword evidence="1" id="KW-1133">Transmembrane helix</keyword>
<sequence length="175" mass="20184">MIYLPLILMLVAIAGVLYYRRKKDGDGVAVYPKNEYDEYQQILRGRGYNYAFYSLLAALYCLYMLAELAGIRFPQAFYFWFLMYVGISVQVGYSLWSGAYFPINKKEVGISPKQFFILSSCMVVVALFLIWQGDYPADVFAKGGLGMICLLGLFPLQNIIILAIRLWRERRDDDE</sequence>
<feature type="transmembrane region" description="Helical" evidence="1">
    <location>
        <begin position="145"/>
        <end position="167"/>
    </location>
</feature>
<name>A0ABV2JML9_9STRE</name>
<evidence type="ECO:0000313" key="2">
    <source>
        <dbReference type="EMBL" id="MET3645160.1"/>
    </source>
</evidence>
<evidence type="ECO:0000256" key="1">
    <source>
        <dbReference type="SAM" id="Phobius"/>
    </source>
</evidence>
<feature type="transmembrane region" description="Helical" evidence="1">
    <location>
        <begin position="50"/>
        <end position="71"/>
    </location>
</feature>
<gene>
    <name evidence="2" type="ORF">ABID27_001809</name>
</gene>
<feature type="transmembrane region" description="Helical" evidence="1">
    <location>
        <begin position="115"/>
        <end position="133"/>
    </location>
</feature>
<dbReference type="Proteomes" id="UP001549055">
    <property type="component" value="Unassembled WGS sequence"/>
</dbReference>
<dbReference type="RefSeq" id="WP_253365791.1">
    <property type="nucleotide sequence ID" value="NZ_JALJXU010000007.1"/>
</dbReference>
<reference evidence="2 3" key="1">
    <citation type="submission" date="2024-06" db="EMBL/GenBank/DDBJ databases">
        <title>Genomic Encyclopedia of Type Strains, Phase IV (KMG-IV): sequencing the most valuable type-strain genomes for metagenomic binning, comparative biology and taxonomic classification.</title>
        <authorList>
            <person name="Goeker M."/>
        </authorList>
    </citation>
    <scope>NUCLEOTIDE SEQUENCE [LARGE SCALE GENOMIC DNA]</scope>
    <source>
        <strain evidence="2 3">DSM 15349</strain>
    </source>
</reference>
<comment type="caution">
    <text evidence="2">The sequence shown here is derived from an EMBL/GenBank/DDBJ whole genome shotgun (WGS) entry which is preliminary data.</text>
</comment>
<keyword evidence="1" id="KW-0812">Transmembrane</keyword>
<dbReference type="EMBL" id="JBEPMK010000007">
    <property type="protein sequence ID" value="MET3645160.1"/>
    <property type="molecule type" value="Genomic_DNA"/>
</dbReference>